<gene>
    <name evidence="3" type="ORF">PCON_04340</name>
</gene>
<evidence type="ECO:0000313" key="3">
    <source>
        <dbReference type="EMBL" id="CCX34822.1"/>
    </source>
</evidence>
<dbReference type="AlphaFoldDB" id="U4LVS2"/>
<feature type="region of interest" description="Disordered" evidence="2">
    <location>
        <begin position="301"/>
        <end position="335"/>
    </location>
</feature>
<reference evidence="3 4" key="1">
    <citation type="journal article" date="2013" name="PLoS Genet.">
        <title>The genome and development-dependent transcriptomes of Pyronema confluens: a window into fungal evolution.</title>
        <authorList>
            <person name="Traeger S."/>
            <person name="Altegoer F."/>
            <person name="Freitag M."/>
            <person name="Gabaldon T."/>
            <person name="Kempken F."/>
            <person name="Kumar A."/>
            <person name="Marcet-Houben M."/>
            <person name="Poggeler S."/>
            <person name="Stajich J.E."/>
            <person name="Nowrousian M."/>
        </authorList>
    </citation>
    <scope>NUCLEOTIDE SEQUENCE [LARGE SCALE GENOMIC DNA]</scope>
    <source>
        <strain evidence="4">CBS 100304</strain>
        <tissue evidence="3">Vegetative mycelium</tissue>
    </source>
</reference>
<sequence length="335" mass="37143">MIDTSRTMDPTKRTATTSSSAAPPKMHDLITGSRPATRRTVGTSMNRDLGAFHTSQERKRERGEAGETDAVGAVKTISELSSTDPNDSQRLLRDLQHLTASTTTTLASRSTSLESALSSLSAANLQITSLITSASSLLSNLSQSDARFTTEFSRHIDGLDRLGSEISSIEKLRNRLQGEKEKVEDYKRRIEDVRRRAERTREVERGRKGGWRGRVFWGTMAVVVIGWLLATGAGEGPEGGEGLEEQGEVESFVAGFAEVGEQTYAVEQQQQQQERVRTMMDQIGEQISVGDRDQQRDQVRFVPRQRQSEDHSHVRVTPPAMRSKVEQELLGLSVD</sequence>
<dbReference type="EMBL" id="HF936636">
    <property type="protein sequence ID" value="CCX34822.1"/>
    <property type="molecule type" value="Genomic_DNA"/>
</dbReference>
<name>U4LVS2_PYROM</name>
<feature type="coiled-coil region" evidence="1">
    <location>
        <begin position="159"/>
        <end position="203"/>
    </location>
</feature>
<feature type="compositionally biased region" description="Basic and acidic residues" evidence="2">
    <location>
        <begin position="55"/>
        <end position="65"/>
    </location>
</feature>
<keyword evidence="4" id="KW-1185">Reference proteome</keyword>
<organism evidence="3 4">
    <name type="scientific">Pyronema omphalodes (strain CBS 100304)</name>
    <name type="common">Pyronema confluens</name>
    <dbReference type="NCBI Taxonomy" id="1076935"/>
    <lineage>
        <taxon>Eukaryota</taxon>
        <taxon>Fungi</taxon>
        <taxon>Dikarya</taxon>
        <taxon>Ascomycota</taxon>
        <taxon>Pezizomycotina</taxon>
        <taxon>Pezizomycetes</taxon>
        <taxon>Pezizales</taxon>
        <taxon>Pyronemataceae</taxon>
        <taxon>Pyronema</taxon>
    </lineage>
</organism>
<dbReference type="Proteomes" id="UP000018144">
    <property type="component" value="Unassembled WGS sequence"/>
</dbReference>
<evidence type="ECO:0000256" key="2">
    <source>
        <dbReference type="SAM" id="MobiDB-lite"/>
    </source>
</evidence>
<keyword evidence="1" id="KW-0175">Coiled coil</keyword>
<evidence type="ECO:0000256" key="1">
    <source>
        <dbReference type="SAM" id="Coils"/>
    </source>
</evidence>
<feature type="region of interest" description="Disordered" evidence="2">
    <location>
        <begin position="1"/>
        <end position="71"/>
    </location>
</feature>
<protein>
    <submittedName>
        <fullName evidence="3">Uncharacterized protein</fullName>
    </submittedName>
</protein>
<accession>U4LVS2</accession>
<dbReference type="OrthoDB" id="10467293at2759"/>
<evidence type="ECO:0000313" key="4">
    <source>
        <dbReference type="Proteomes" id="UP000018144"/>
    </source>
</evidence>
<proteinExistence type="predicted"/>